<reference evidence="6" key="1">
    <citation type="submission" date="2023-03" db="EMBL/GenBank/DDBJ databases">
        <authorList>
            <person name="Steffen K."/>
            <person name="Cardenas P."/>
        </authorList>
    </citation>
    <scope>NUCLEOTIDE SEQUENCE</scope>
</reference>
<dbReference type="Proteomes" id="UP001174909">
    <property type="component" value="Unassembled WGS sequence"/>
</dbReference>
<dbReference type="GO" id="GO:0046872">
    <property type="term" value="F:metal ion binding"/>
    <property type="evidence" value="ECO:0007669"/>
    <property type="project" value="UniProtKB-KW"/>
</dbReference>
<dbReference type="PANTHER" id="PTHR42905:SF5">
    <property type="entry name" value="CARBOXYVINYL-CARBOXYPHOSPHONATE PHOSPHORYLMUTASE, CHLOROPLASTIC"/>
    <property type="match status" value="1"/>
</dbReference>
<proteinExistence type="inferred from homology"/>
<evidence type="ECO:0000313" key="7">
    <source>
        <dbReference type="Proteomes" id="UP001174909"/>
    </source>
</evidence>
<evidence type="ECO:0000256" key="1">
    <source>
        <dbReference type="ARBA" id="ARBA00001946"/>
    </source>
</evidence>
<dbReference type="CDD" id="cd00377">
    <property type="entry name" value="ICL_PEPM"/>
    <property type="match status" value="1"/>
</dbReference>
<dbReference type="EMBL" id="CASHTH010000036">
    <property type="protein sequence ID" value="CAI7989660.1"/>
    <property type="molecule type" value="Genomic_DNA"/>
</dbReference>
<dbReference type="InterPro" id="IPR039556">
    <property type="entry name" value="ICL/PEPM"/>
</dbReference>
<dbReference type="InterPro" id="IPR015813">
    <property type="entry name" value="Pyrv/PenolPyrv_kinase-like_dom"/>
</dbReference>
<dbReference type="Pfam" id="PF13714">
    <property type="entry name" value="PEP_mutase"/>
    <property type="match status" value="1"/>
</dbReference>
<dbReference type="SUPFAM" id="SSF51621">
    <property type="entry name" value="Phosphoenolpyruvate/pyruvate domain"/>
    <property type="match status" value="1"/>
</dbReference>
<dbReference type="InterPro" id="IPR018523">
    <property type="entry name" value="Isocitrate_lyase_ph_CS"/>
</dbReference>
<dbReference type="Gene3D" id="3.20.20.60">
    <property type="entry name" value="Phosphoenolpyruvate-binding domains"/>
    <property type="match status" value="1"/>
</dbReference>
<keyword evidence="7" id="KW-1185">Reference proteome</keyword>
<dbReference type="InterPro" id="IPR040442">
    <property type="entry name" value="Pyrv_kinase-like_dom_sf"/>
</dbReference>
<keyword evidence="5 6" id="KW-0456">Lyase</keyword>
<dbReference type="PANTHER" id="PTHR42905">
    <property type="entry name" value="PHOSPHOENOLPYRUVATE CARBOXYLASE"/>
    <property type="match status" value="1"/>
</dbReference>
<protein>
    <submittedName>
        <fullName evidence="6">2-methylisocitrate lyase</fullName>
    </submittedName>
</protein>
<accession>A0AA35QST7</accession>
<sequence>MTAMIARKVGFDALYFSGAAFSASLGIPDIGLFTLAELTDAVRWMVRASGLPFIVDADTGFGEAINVIRTVKELEEAGAAAIQIEDQVLPKRCGHLDGKTVVSTDAFVEKIAAAARARKDMLIIARTDVRAIEGMEAAIERGRLCKEAGADIIFPEAMQSLDEFRMYADAVGGDLLANMTEFGKSPYLSVDEFAALGYNIVIFPVSTLRAAAKTTEDLLTDLKRTGTQVEWLPKMQTRAELYELIQYDAYAEVDSALALGSNRAYMERLEG</sequence>
<keyword evidence="3" id="KW-0479">Metal-binding</keyword>
<dbReference type="AlphaFoldDB" id="A0AA35QST7"/>
<evidence type="ECO:0000313" key="6">
    <source>
        <dbReference type="EMBL" id="CAI7989660.1"/>
    </source>
</evidence>
<organism evidence="6 7">
    <name type="scientific">Geodia barretti</name>
    <name type="common">Barrett's horny sponge</name>
    <dbReference type="NCBI Taxonomy" id="519541"/>
    <lineage>
        <taxon>Eukaryota</taxon>
        <taxon>Metazoa</taxon>
        <taxon>Porifera</taxon>
        <taxon>Demospongiae</taxon>
        <taxon>Heteroscleromorpha</taxon>
        <taxon>Tetractinellida</taxon>
        <taxon>Astrophorina</taxon>
        <taxon>Geodiidae</taxon>
        <taxon>Geodia</taxon>
    </lineage>
</organism>
<dbReference type="PROSITE" id="PS00161">
    <property type="entry name" value="ISOCITRATE_LYASE"/>
    <property type="match status" value="1"/>
</dbReference>
<dbReference type="GO" id="GO:0046421">
    <property type="term" value="F:methylisocitrate lyase activity"/>
    <property type="evidence" value="ECO:0007669"/>
    <property type="project" value="InterPro"/>
</dbReference>
<gene>
    <name evidence="6" type="ORF">GBAR_LOCUS275</name>
</gene>
<comment type="similarity">
    <text evidence="2">Belongs to the isocitrate lyase/PEP mutase superfamily. Methylisocitrate lyase family.</text>
</comment>
<evidence type="ECO:0000256" key="4">
    <source>
        <dbReference type="ARBA" id="ARBA00022842"/>
    </source>
</evidence>
<dbReference type="NCBIfam" id="TIGR02317">
    <property type="entry name" value="prpB"/>
    <property type="match status" value="1"/>
</dbReference>
<keyword evidence="4" id="KW-0460">Magnesium</keyword>
<comment type="caution">
    <text evidence="6">The sequence shown here is derived from an EMBL/GenBank/DDBJ whole genome shotgun (WGS) entry which is preliminary data.</text>
</comment>
<evidence type="ECO:0000256" key="3">
    <source>
        <dbReference type="ARBA" id="ARBA00022723"/>
    </source>
</evidence>
<comment type="cofactor">
    <cofactor evidence="1">
        <name>Mg(2+)</name>
        <dbReference type="ChEBI" id="CHEBI:18420"/>
    </cofactor>
</comment>
<dbReference type="GO" id="GO:0019629">
    <property type="term" value="P:propionate catabolic process, 2-methylcitrate cycle"/>
    <property type="evidence" value="ECO:0007669"/>
    <property type="project" value="InterPro"/>
</dbReference>
<name>A0AA35QST7_GEOBA</name>
<evidence type="ECO:0000256" key="5">
    <source>
        <dbReference type="ARBA" id="ARBA00023239"/>
    </source>
</evidence>
<evidence type="ECO:0000256" key="2">
    <source>
        <dbReference type="ARBA" id="ARBA00009282"/>
    </source>
</evidence>
<dbReference type="InterPro" id="IPR012695">
    <property type="entry name" value="PrpB"/>
</dbReference>